<feature type="region of interest" description="Disordered" evidence="12">
    <location>
        <begin position="584"/>
        <end position="622"/>
    </location>
</feature>
<dbReference type="InterPro" id="IPR050952">
    <property type="entry name" value="TRIM-NHL_E3_ligases"/>
</dbReference>
<evidence type="ECO:0000256" key="9">
    <source>
        <dbReference type="PROSITE-ProRule" id="PRU00087"/>
    </source>
</evidence>
<evidence type="ECO:0000313" key="15">
    <source>
        <dbReference type="EMBL" id="GFN82511.1"/>
    </source>
</evidence>
<dbReference type="InterPro" id="IPR017907">
    <property type="entry name" value="Znf_RING_CS"/>
</dbReference>
<dbReference type="InterPro" id="IPR001258">
    <property type="entry name" value="NHL_repeat"/>
</dbReference>
<dbReference type="SUPFAM" id="SSF101898">
    <property type="entry name" value="NHL repeat"/>
    <property type="match status" value="1"/>
</dbReference>
<feature type="compositionally biased region" description="Polar residues" evidence="12">
    <location>
        <begin position="167"/>
        <end position="176"/>
    </location>
</feature>
<dbReference type="PROSITE" id="PS50194">
    <property type="entry name" value="FILAMIN_REPEAT"/>
    <property type="match status" value="1"/>
</dbReference>
<evidence type="ECO:0000256" key="2">
    <source>
        <dbReference type="ARBA" id="ARBA00022553"/>
    </source>
</evidence>
<dbReference type="EMBL" id="BLXT01000992">
    <property type="protein sequence ID" value="GFN82511.1"/>
    <property type="molecule type" value="Genomic_DNA"/>
</dbReference>
<dbReference type="GO" id="GO:0000209">
    <property type="term" value="P:protein polyubiquitination"/>
    <property type="evidence" value="ECO:0007669"/>
    <property type="project" value="TreeGrafter"/>
</dbReference>
<dbReference type="GO" id="GO:0061630">
    <property type="term" value="F:ubiquitin protein ligase activity"/>
    <property type="evidence" value="ECO:0007669"/>
    <property type="project" value="TreeGrafter"/>
</dbReference>
<dbReference type="PROSITE" id="PS51125">
    <property type="entry name" value="NHL"/>
    <property type="match status" value="6"/>
</dbReference>
<dbReference type="Pfam" id="PF17170">
    <property type="entry name" value="DUF5128"/>
    <property type="match status" value="1"/>
</dbReference>
<evidence type="ECO:0000259" key="13">
    <source>
        <dbReference type="PROSITE" id="PS50089"/>
    </source>
</evidence>
<evidence type="ECO:0000256" key="4">
    <source>
        <dbReference type="ARBA" id="ARBA00022723"/>
    </source>
</evidence>
<dbReference type="Gene3D" id="2.60.40.10">
    <property type="entry name" value="Immunoglobulins"/>
    <property type="match status" value="1"/>
</dbReference>
<comment type="similarity">
    <text evidence="1">Belongs to the TRIM/RBCC family.</text>
</comment>
<dbReference type="SMART" id="SM00184">
    <property type="entry name" value="RING"/>
    <property type="match status" value="1"/>
</dbReference>
<dbReference type="Pfam" id="PF00643">
    <property type="entry name" value="zf-B_box"/>
    <property type="match status" value="1"/>
</dbReference>
<dbReference type="InterPro" id="IPR057750">
    <property type="entry name" value="TRIM2/3_C"/>
</dbReference>
<dbReference type="InterPro" id="IPR000315">
    <property type="entry name" value="Znf_B-box"/>
</dbReference>
<dbReference type="PROSITE" id="PS50119">
    <property type="entry name" value="ZF_BBOX"/>
    <property type="match status" value="1"/>
</dbReference>
<feature type="repeat" description="NHL" evidence="10">
    <location>
        <begin position="809"/>
        <end position="852"/>
    </location>
</feature>
<dbReference type="Gene3D" id="3.30.40.10">
    <property type="entry name" value="Zinc/RING finger domain, C3HC4 (zinc finger)"/>
    <property type="match status" value="1"/>
</dbReference>
<accession>A0AAV3YJF7</accession>
<feature type="compositionally biased region" description="Low complexity" evidence="12">
    <location>
        <begin position="152"/>
        <end position="161"/>
    </location>
</feature>
<dbReference type="Proteomes" id="UP000735302">
    <property type="component" value="Unassembled WGS sequence"/>
</dbReference>
<feature type="repeat" description="Filamin" evidence="9">
    <location>
        <begin position="475"/>
        <end position="577"/>
    </location>
</feature>
<evidence type="ECO:0000256" key="1">
    <source>
        <dbReference type="ARBA" id="ARBA00008518"/>
    </source>
</evidence>
<keyword evidence="3" id="KW-0808">Transferase</keyword>
<dbReference type="SMART" id="SM00502">
    <property type="entry name" value="BBC"/>
    <property type="match status" value="1"/>
</dbReference>
<dbReference type="Pfam" id="PF00630">
    <property type="entry name" value="Filamin"/>
    <property type="match status" value="1"/>
</dbReference>
<dbReference type="SUPFAM" id="SSF57850">
    <property type="entry name" value="RING/U-box"/>
    <property type="match status" value="1"/>
</dbReference>
<dbReference type="InterPro" id="IPR001841">
    <property type="entry name" value="Znf_RING"/>
</dbReference>
<dbReference type="PANTHER" id="PTHR24104:SF57">
    <property type="entry name" value="BEE-MILK PROTEIN"/>
    <property type="match status" value="1"/>
</dbReference>
<proteinExistence type="inferred from homology"/>
<dbReference type="AlphaFoldDB" id="A0AAV3YJF7"/>
<feature type="repeat" description="NHL" evidence="10">
    <location>
        <begin position="675"/>
        <end position="716"/>
    </location>
</feature>
<keyword evidence="2" id="KW-0597">Phosphoprotein</keyword>
<dbReference type="InterPro" id="IPR014756">
    <property type="entry name" value="Ig_E-set"/>
</dbReference>
<feature type="coiled-coil region" evidence="11">
    <location>
        <begin position="366"/>
        <end position="408"/>
    </location>
</feature>
<feature type="repeat" description="NHL" evidence="10">
    <location>
        <begin position="627"/>
        <end position="669"/>
    </location>
</feature>
<keyword evidence="7" id="KW-0862">Zinc</keyword>
<evidence type="ECO:0000256" key="7">
    <source>
        <dbReference type="ARBA" id="ARBA00022833"/>
    </source>
</evidence>
<dbReference type="InterPro" id="IPR017868">
    <property type="entry name" value="Filamin/ABP280_repeat-like"/>
</dbReference>
<dbReference type="InterPro" id="IPR013083">
    <property type="entry name" value="Znf_RING/FYVE/PHD"/>
</dbReference>
<reference evidence="15 16" key="1">
    <citation type="journal article" date="2021" name="Elife">
        <title>Chloroplast acquisition without the gene transfer in kleptoplastic sea slugs, Plakobranchus ocellatus.</title>
        <authorList>
            <person name="Maeda T."/>
            <person name="Takahashi S."/>
            <person name="Yoshida T."/>
            <person name="Shimamura S."/>
            <person name="Takaki Y."/>
            <person name="Nagai Y."/>
            <person name="Toyoda A."/>
            <person name="Suzuki Y."/>
            <person name="Arimoto A."/>
            <person name="Ishii H."/>
            <person name="Satoh N."/>
            <person name="Nishiyama T."/>
            <person name="Hasebe M."/>
            <person name="Maruyama T."/>
            <person name="Minagawa J."/>
            <person name="Obokata J."/>
            <person name="Shigenobu S."/>
        </authorList>
    </citation>
    <scope>NUCLEOTIDE SEQUENCE [LARGE SCALE GENOMIC DNA]</scope>
</reference>
<evidence type="ECO:0000256" key="12">
    <source>
        <dbReference type="SAM" id="MobiDB-lite"/>
    </source>
</evidence>
<dbReference type="SUPFAM" id="SSF57845">
    <property type="entry name" value="B-box zinc-binding domain"/>
    <property type="match status" value="1"/>
</dbReference>
<dbReference type="InterPro" id="IPR018957">
    <property type="entry name" value="Znf_C3HC4_RING-type"/>
</dbReference>
<feature type="region of interest" description="Disordered" evidence="12">
    <location>
        <begin position="142"/>
        <end position="216"/>
    </location>
</feature>
<feature type="compositionally biased region" description="Polar residues" evidence="12">
    <location>
        <begin position="190"/>
        <end position="216"/>
    </location>
</feature>
<evidence type="ECO:0000313" key="16">
    <source>
        <dbReference type="Proteomes" id="UP000735302"/>
    </source>
</evidence>
<evidence type="ECO:0000256" key="3">
    <source>
        <dbReference type="ARBA" id="ARBA00022679"/>
    </source>
</evidence>
<dbReference type="PROSITE" id="PS00518">
    <property type="entry name" value="ZF_RING_1"/>
    <property type="match status" value="1"/>
</dbReference>
<feature type="repeat" description="NHL" evidence="10">
    <location>
        <begin position="853"/>
        <end position="896"/>
    </location>
</feature>
<evidence type="ECO:0000256" key="6">
    <source>
        <dbReference type="ARBA" id="ARBA00022771"/>
    </source>
</evidence>
<evidence type="ECO:0000259" key="14">
    <source>
        <dbReference type="PROSITE" id="PS50119"/>
    </source>
</evidence>
<dbReference type="InterPro" id="IPR003649">
    <property type="entry name" value="Bbox_C"/>
</dbReference>
<gene>
    <name evidence="15" type="ORF">PoB_000901700</name>
</gene>
<dbReference type="GO" id="GO:0008270">
    <property type="term" value="F:zinc ion binding"/>
    <property type="evidence" value="ECO:0007669"/>
    <property type="project" value="UniProtKB-KW"/>
</dbReference>
<dbReference type="GO" id="GO:0043161">
    <property type="term" value="P:proteasome-mediated ubiquitin-dependent protein catabolic process"/>
    <property type="evidence" value="ECO:0007669"/>
    <property type="project" value="TreeGrafter"/>
</dbReference>
<sequence length="897" mass="96985">MTSAMSTAATTTATSPPAPRHWQTNLNLLSCAICDQRYKRPKVLPCLHSFCEKCLSDVIPAESLSVTCPVCRQQSILPLDGVAALQTNVFILNLLNALTLPDCCNRCRLSRSPPTSKCLDCEEFLCDSCSSKHSSMETAETNDSVEITPAGNNNINNNVVYHRNHNSGDNTVSSDVDNLINGGDKDCNGTPRTNANPHGPHSNGTDSIADNGSDITSIHQNHHHHIVPLQTLEATTTYSCATINGTSTGGGDTGGGGPGGKGPVCFADSIVCPNHSGSELKYFCSHCDTAVCETCTQMEHMGHITVILSEALPEHKSTLTSLVSKVRQMTPVIERAVEDVEDVCKQLELNTLSAEVKISTLFSELSAMLEDRKQELLSELAQASAIKEQVLQEQKRSLEDQLARMERCCSITEDTLNSGKNTDIVMVKKEMTGKLNDFLACKVPIQPDTNSLALFEEAGMENFPDIVSQLGAVLQNSAVPHKSTAGGEAFSGCVAGKASTVTVTTRDRNGDLVKTGLAPIEAAISSDLREDKMTPTLTDHHNGTYDLTFVLQAPGVYYLTVLLFGQHTRGSPYKLRAIDLAEENNMSGSGRMPRTPVVKQKGSRRPSSSRSQGSSNRRTNRIEDDLLMRIGLKGRGKGEFLNPQGLCYHKERVLVADSNNQNVQVFAPSGECRLRFGQPGRAPGKIQRPTGVAVSQNGNFLVADYDNKWVGVFSPEGKYITRIGAGRLQGPKGVVVDSEGRIIVVDNKSSSILIFQPTGRLLLRFGSRGNRDHQLAGPHYAAINGNNDIIVTDFHNHCVKVFDRDGEFKFAFGSNGEGNGQFNAPTGVAVDERGNMLVADWGNSRIQVFDAGGSFLSYVNTSSEPLYGPQGLTVTTQGVIVVADSGNHCIKYYKYLQ</sequence>
<feature type="domain" description="RING-type" evidence="13">
    <location>
        <begin position="31"/>
        <end position="72"/>
    </location>
</feature>
<dbReference type="PANTHER" id="PTHR24104">
    <property type="entry name" value="E3 UBIQUITIN-PROTEIN LIGASE NHLRC1-RELATED"/>
    <property type="match status" value="1"/>
</dbReference>
<evidence type="ECO:0000256" key="5">
    <source>
        <dbReference type="ARBA" id="ARBA00022737"/>
    </source>
</evidence>
<name>A0AAV3YJF7_9GAST</name>
<dbReference type="PROSITE" id="PS50089">
    <property type="entry name" value="ZF_RING_2"/>
    <property type="match status" value="1"/>
</dbReference>
<dbReference type="SUPFAM" id="SSF81296">
    <property type="entry name" value="E set domains"/>
    <property type="match status" value="1"/>
</dbReference>
<dbReference type="InterPro" id="IPR011042">
    <property type="entry name" value="6-blade_b-propeller_TolB-like"/>
</dbReference>
<dbReference type="SMART" id="SM00336">
    <property type="entry name" value="BBOX"/>
    <property type="match status" value="1"/>
</dbReference>
<keyword evidence="16" id="KW-1185">Reference proteome</keyword>
<protein>
    <submittedName>
        <fullName evidence="15">Tripartite motif-containing protein 2</fullName>
    </submittedName>
</protein>
<feature type="domain" description="B box-type" evidence="14">
    <location>
        <begin position="267"/>
        <end position="308"/>
    </location>
</feature>
<dbReference type="Gene3D" id="2.120.10.30">
    <property type="entry name" value="TolB, C-terminal domain"/>
    <property type="match status" value="2"/>
</dbReference>
<keyword evidence="4" id="KW-0479">Metal-binding</keyword>
<comment type="caution">
    <text evidence="15">The sequence shown here is derived from an EMBL/GenBank/DDBJ whole genome shotgun (WGS) entry which is preliminary data.</text>
</comment>
<feature type="repeat" description="NHL" evidence="10">
    <location>
        <begin position="717"/>
        <end position="758"/>
    </location>
</feature>
<dbReference type="SMART" id="SM00557">
    <property type="entry name" value="IG_FLMN"/>
    <property type="match status" value="1"/>
</dbReference>
<evidence type="ECO:0000256" key="10">
    <source>
        <dbReference type="PROSITE-ProRule" id="PRU00504"/>
    </source>
</evidence>
<evidence type="ECO:0000256" key="8">
    <source>
        <dbReference type="PROSITE-ProRule" id="PRU00024"/>
    </source>
</evidence>
<feature type="repeat" description="NHL" evidence="10">
    <location>
        <begin position="762"/>
        <end position="805"/>
    </location>
</feature>
<feature type="compositionally biased region" description="Low complexity" evidence="12">
    <location>
        <begin position="605"/>
        <end position="617"/>
    </location>
</feature>
<keyword evidence="6 8" id="KW-0863">Zinc-finger</keyword>
<dbReference type="CDD" id="cd14960">
    <property type="entry name" value="NHL_TRIM2_like"/>
    <property type="match status" value="1"/>
</dbReference>
<dbReference type="InterPro" id="IPR013783">
    <property type="entry name" value="Ig-like_fold"/>
</dbReference>
<keyword evidence="11" id="KW-0175">Coiled coil</keyword>
<dbReference type="InterPro" id="IPR001298">
    <property type="entry name" value="Filamin/ABP280_rpt"/>
</dbReference>
<dbReference type="Pfam" id="PF01436">
    <property type="entry name" value="NHL"/>
    <property type="match status" value="4"/>
</dbReference>
<dbReference type="Gene3D" id="3.30.160.60">
    <property type="entry name" value="Classic Zinc Finger"/>
    <property type="match status" value="1"/>
</dbReference>
<organism evidence="15 16">
    <name type="scientific">Plakobranchus ocellatus</name>
    <dbReference type="NCBI Taxonomy" id="259542"/>
    <lineage>
        <taxon>Eukaryota</taxon>
        <taxon>Metazoa</taxon>
        <taxon>Spiralia</taxon>
        <taxon>Lophotrochozoa</taxon>
        <taxon>Mollusca</taxon>
        <taxon>Gastropoda</taxon>
        <taxon>Heterobranchia</taxon>
        <taxon>Euthyneura</taxon>
        <taxon>Panpulmonata</taxon>
        <taxon>Sacoglossa</taxon>
        <taxon>Placobranchoidea</taxon>
        <taxon>Plakobranchidae</taxon>
        <taxon>Plakobranchus</taxon>
    </lineage>
</organism>
<dbReference type="Pfam" id="PF00097">
    <property type="entry name" value="zf-C3HC4"/>
    <property type="match status" value="1"/>
</dbReference>
<keyword evidence="5" id="KW-0677">Repeat</keyword>
<evidence type="ECO:0000256" key="11">
    <source>
        <dbReference type="SAM" id="Coils"/>
    </source>
</evidence>